<organism evidence="1 2">
    <name type="scientific">Parachitinimonas caeni</name>
    <dbReference type="NCBI Taxonomy" id="3031301"/>
    <lineage>
        <taxon>Bacteria</taxon>
        <taxon>Pseudomonadati</taxon>
        <taxon>Pseudomonadota</taxon>
        <taxon>Betaproteobacteria</taxon>
        <taxon>Neisseriales</taxon>
        <taxon>Chitinibacteraceae</taxon>
        <taxon>Parachitinimonas</taxon>
    </lineage>
</organism>
<reference evidence="1" key="1">
    <citation type="submission" date="2023-03" db="EMBL/GenBank/DDBJ databases">
        <title>Chitinimonas shenzhenensis gen. nov., sp. nov., a novel member of family Burkholderiaceae isolated from activated sludge collected in Shen Zhen, China.</title>
        <authorList>
            <person name="Wang X."/>
        </authorList>
    </citation>
    <scope>NUCLEOTIDE SEQUENCE</scope>
    <source>
        <strain evidence="1">DQS-5</strain>
    </source>
</reference>
<accession>A0ABT7DZH4</accession>
<sequence>MNRLTLFLWIGASAALGMASFCGGYKLASDKAGLAASRQWQAVQALQTQHEARSREIHTQYAQREATLRTRLAQQPQQIIRYVQAHPYRLELPAHWRLQHDAAAGLPEPASAPRPPADTAQPVDDLTALTTVTDNYAHCQRWRLDLEAWQAWYAAVKAVVVE</sequence>
<dbReference type="EMBL" id="JARRAF010000019">
    <property type="protein sequence ID" value="MDK2125467.1"/>
    <property type="molecule type" value="Genomic_DNA"/>
</dbReference>
<proteinExistence type="predicted"/>
<dbReference type="RefSeq" id="WP_284101777.1">
    <property type="nucleotide sequence ID" value="NZ_JARRAF010000019.1"/>
</dbReference>
<dbReference type="Proteomes" id="UP001172778">
    <property type="component" value="Unassembled WGS sequence"/>
</dbReference>
<name>A0ABT7DZH4_9NEIS</name>
<comment type="caution">
    <text evidence="1">The sequence shown here is derived from an EMBL/GenBank/DDBJ whole genome shotgun (WGS) entry which is preliminary data.</text>
</comment>
<evidence type="ECO:0000313" key="1">
    <source>
        <dbReference type="EMBL" id="MDK2125467.1"/>
    </source>
</evidence>
<keyword evidence="2" id="KW-1185">Reference proteome</keyword>
<protein>
    <submittedName>
        <fullName evidence="1">Uncharacterized protein</fullName>
    </submittedName>
</protein>
<evidence type="ECO:0000313" key="2">
    <source>
        <dbReference type="Proteomes" id="UP001172778"/>
    </source>
</evidence>
<gene>
    <name evidence="1" type="ORF">PZA18_15540</name>
</gene>